<dbReference type="InterPro" id="IPR007712">
    <property type="entry name" value="RelE/ParE_toxin"/>
</dbReference>
<dbReference type="STRING" id="43775.SAMN04489760_11628"/>
<sequence>MRILWSPLAVDRVAEIAEYIAADNPSAAENWVNTVFEKVEELKKFPEIGRVVPEIDIKSIRELIYGNYRIIYRVEKTRLSVLTVRHGKQILPVDEIMP</sequence>
<dbReference type="Proteomes" id="UP000198744">
    <property type="component" value="Unassembled WGS sequence"/>
</dbReference>
<dbReference type="InterPro" id="IPR051803">
    <property type="entry name" value="TA_system_RelE-like_toxin"/>
</dbReference>
<reference evidence="3 4" key="1">
    <citation type="submission" date="2016-10" db="EMBL/GenBank/DDBJ databases">
        <authorList>
            <person name="de Groot N.N."/>
        </authorList>
    </citation>
    <scope>NUCLEOTIDE SEQUENCE [LARGE SCALE GENOMIC DNA]</scope>
    <source>
        <strain evidence="3 4">DSM 8423</strain>
    </source>
</reference>
<accession>A0A1H7YGH5</accession>
<dbReference type="NCBIfam" id="TIGR02385">
    <property type="entry name" value="RelE_StbE"/>
    <property type="match status" value="1"/>
</dbReference>
<keyword evidence="2" id="KW-1277">Toxin-antitoxin system</keyword>
<gene>
    <name evidence="3" type="ORF">SAMN04489760_11628</name>
</gene>
<dbReference type="RefSeq" id="WP_093883780.1">
    <property type="nucleotide sequence ID" value="NZ_FOBS01000016.1"/>
</dbReference>
<protein>
    <submittedName>
        <fullName evidence="3">Addiction module toxin, RelE/StbE family</fullName>
    </submittedName>
</protein>
<evidence type="ECO:0000313" key="3">
    <source>
        <dbReference type="EMBL" id="SEM44984.1"/>
    </source>
</evidence>
<dbReference type="InterPro" id="IPR035093">
    <property type="entry name" value="RelE/ParE_toxin_dom_sf"/>
</dbReference>
<dbReference type="SUPFAM" id="SSF143011">
    <property type="entry name" value="RelE-like"/>
    <property type="match status" value="1"/>
</dbReference>
<proteinExistence type="inferred from homology"/>
<dbReference type="OrthoDB" id="9798046at2"/>
<dbReference type="AlphaFoldDB" id="A0A1H7YGH5"/>
<organism evidence="3 4">
    <name type="scientific">Syntrophus gentianae</name>
    <dbReference type="NCBI Taxonomy" id="43775"/>
    <lineage>
        <taxon>Bacteria</taxon>
        <taxon>Pseudomonadati</taxon>
        <taxon>Thermodesulfobacteriota</taxon>
        <taxon>Syntrophia</taxon>
        <taxon>Syntrophales</taxon>
        <taxon>Syntrophaceae</taxon>
        <taxon>Syntrophus</taxon>
    </lineage>
</organism>
<evidence type="ECO:0000256" key="1">
    <source>
        <dbReference type="ARBA" id="ARBA00006226"/>
    </source>
</evidence>
<dbReference type="Pfam" id="PF05016">
    <property type="entry name" value="ParE_toxin"/>
    <property type="match status" value="1"/>
</dbReference>
<name>A0A1H7YGH5_9BACT</name>
<evidence type="ECO:0000313" key="4">
    <source>
        <dbReference type="Proteomes" id="UP000198744"/>
    </source>
</evidence>
<keyword evidence="4" id="KW-1185">Reference proteome</keyword>
<dbReference type="Gene3D" id="3.30.2310.20">
    <property type="entry name" value="RelE-like"/>
    <property type="match status" value="1"/>
</dbReference>
<evidence type="ECO:0000256" key="2">
    <source>
        <dbReference type="ARBA" id="ARBA00022649"/>
    </source>
</evidence>
<comment type="similarity">
    <text evidence="1">Belongs to the RelE toxin family.</text>
</comment>
<dbReference type="PANTHER" id="PTHR33755:SF5">
    <property type="entry name" value="TYPE II TOXIN-ANTITOXIN SYSTEM RELE_PARE FAMILY TOXIN"/>
    <property type="match status" value="1"/>
</dbReference>
<dbReference type="PANTHER" id="PTHR33755">
    <property type="entry name" value="TOXIN PARE1-RELATED"/>
    <property type="match status" value="1"/>
</dbReference>
<dbReference type="EMBL" id="FOBS01000016">
    <property type="protein sequence ID" value="SEM44984.1"/>
    <property type="molecule type" value="Genomic_DNA"/>
</dbReference>